<dbReference type="Gene3D" id="3.40.50.720">
    <property type="entry name" value="NAD(P)-binding Rossmann-like Domain"/>
    <property type="match status" value="1"/>
</dbReference>
<comment type="caution">
    <text evidence="2">The sequence shown here is derived from an EMBL/GenBank/DDBJ whole genome shotgun (WGS) entry which is preliminary data.</text>
</comment>
<feature type="compositionally biased region" description="Polar residues" evidence="1">
    <location>
        <begin position="82"/>
        <end position="96"/>
    </location>
</feature>
<name>A0A3M8WF86_9ACTN</name>
<evidence type="ECO:0000313" key="2">
    <source>
        <dbReference type="EMBL" id="RNG28768.1"/>
    </source>
</evidence>
<accession>A0A3M8WF86</accession>
<dbReference type="EMBL" id="RIBZ01000154">
    <property type="protein sequence ID" value="RNG28768.1"/>
    <property type="molecule type" value="Genomic_DNA"/>
</dbReference>
<organism evidence="2 3">
    <name type="scientific">Streptomyces botrytidirepellens</name>
    <dbReference type="NCBI Taxonomy" id="2486417"/>
    <lineage>
        <taxon>Bacteria</taxon>
        <taxon>Bacillati</taxon>
        <taxon>Actinomycetota</taxon>
        <taxon>Actinomycetes</taxon>
        <taxon>Kitasatosporales</taxon>
        <taxon>Streptomycetaceae</taxon>
        <taxon>Streptomyces</taxon>
    </lineage>
</organism>
<dbReference type="Proteomes" id="UP000275401">
    <property type="component" value="Unassembled WGS sequence"/>
</dbReference>
<dbReference type="SUPFAM" id="SSF51735">
    <property type="entry name" value="NAD(P)-binding Rossmann-fold domains"/>
    <property type="match status" value="1"/>
</dbReference>
<keyword evidence="3" id="KW-1185">Reference proteome</keyword>
<dbReference type="RefSeq" id="WP_123099847.1">
    <property type="nucleotide sequence ID" value="NZ_RIBZ01000154.1"/>
</dbReference>
<evidence type="ECO:0000256" key="1">
    <source>
        <dbReference type="SAM" id="MobiDB-lite"/>
    </source>
</evidence>
<evidence type="ECO:0000313" key="3">
    <source>
        <dbReference type="Proteomes" id="UP000275401"/>
    </source>
</evidence>
<dbReference type="AlphaFoldDB" id="A0A3M8WF86"/>
<protein>
    <submittedName>
        <fullName evidence="2">Uncharacterized protein</fullName>
    </submittedName>
</protein>
<gene>
    <name evidence="2" type="ORF">EEJ42_11475</name>
</gene>
<sequence length="102" mass="10647">MRLLVTAHIRLVEAVLPGMRERGWGRIVAIGSSGIQEPIAGRGVSEQEVRDASAEVPAGRFGTPDEFAAAVAFLAGAQLGTTSGAFHDSSSYNSARADSKMC</sequence>
<reference evidence="2 3" key="1">
    <citation type="submission" date="2018-11" db="EMBL/GenBank/DDBJ databases">
        <title>The Potential of Streptomyces as Biocontrol Agents against the Tomato grey mould, Botrytis cinerea (Gray mold) Frontiers in Microbiology.</title>
        <authorList>
            <person name="Li D."/>
        </authorList>
    </citation>
    <scope>NUCLEOTIDE SEQUENCE [LARGE SCALE GENOMIC DNA]</scope>
    <source>
        <strain evidence="2 3">NEAU-LD23</strain>
    </source>
</reference>
<feature type="region of interest" description="Disordered" evidence="1">
    <location>
        <begin position="82"/>
        <end position="102"/>
    </location>
</feature>
<dbReference type="InterPro" id="IPR036291">
    <property type="entry name" value="NAD(P)-bd_dom_sf"/>
</dbReference>
<proteinExistence type="predicted"/>